<evidence type="ECO:0000313" key="8">
    <source>
        <dbReference type="EMBL" id="QHT96426.1"/>
    </source>
</evidence>
<evidence type="ECO:0000256" key="4">
    <source>
        <dbReference type="ARBA" id="ARBA00022490"/>
    </source>
</evidence>
<reference evidence="8" key="1">
    <citation type="journal article" date="2020" name="Nature">
        <title>Giant virus diversity and host interactions through global metagenomics.</title>
        <authorList>
            <person name="Schulz F."/>
            <person name="Roux S."/>
            <person name="Paez-Espino D."/>
            <person name="Jungbluth S."/>
            <person name="Walsh D.A."/>
            <person name="Denef V.J."/>
            <person name="McMahon K.D."/>
            <person name="Konstantinidis K.T."/>
            <person name="Eloe-Fadrosh E.A."/>
            <person name="Kyrpides N.C."/>
            <person name="Woyke T."/>
        </authorList>
    </citation>
    <scope>NUCLEOTIDE SEQUENCE</scope>
    <source>
        <strain evidence="8">GVMAG-M-3300024302-11</strain>
    </source>
</reference>
<dbReference type="InterPro" id="IPR013785">
    <property type="entry name" value="Aldolase_TIM"/>
</dbReference>
<keyword evidence="5" id="KW-0808">Transferase</keyword>
<evidence type="ECO:0000256" key="5">
    <source>
        <dbReference type="ARBA" id="ARBA00022679"/>
    </source>
</evidence>
<sequence length="269" mass="30745">MYIMQIDNTKFLMMVGPNVIESEEHTMHMASELKKIFEKFPHIQYVFKTSFDKANRTSVNSYRGLGMEEGLRILQRVKDEYNLPVITDVHEPWHCDIVAKVVDIIQIPAFLCRQTDLIEAAAKTNKIIHVKKGQYLNAQSMIKVVEKFRAFGHTNKIILCERGTMFGYNDLVVDSRNLVWMKGEDNLVSMDITHCLQQPAITHADGTVKAGGLREFIPLMGKIALVSGVDAIFMEVHDNIEEAKCDGPTQWPLDKLEDLLTIFLKYIEN</sequence>
<evidence type="ECO:0000256" key="3">
    <source>
        <dbReference type="ARBA" id="ARBA00012693"/>
    </source>
</evidence>
<dbReference type="EC" id="2.5.1.55" evidence="3"/>
<dbReference type="Gene3D" id="3.20.20.70">
    <property type="entry name" value="Aldolase class I"/>
    <property type="match status" value="1"/>
</dbReference>
<dbReference type="EMBL" id="MN740257">
    <property type="protein sequence ID" value="QHT96426.1"/>
    <property type="molecule type" value="Genomic_DNA"/>
</dbReference>
<comment type="similarity">
    <text evidence="2">Belongs to the KdsA family.</text>
</comment>
<feature type="domain" description="DAHP synthetase I/KDSA" evidence="7">
    <location>
        <begin position="7"/>
        <end position="262"/>
    </location>
</feature>
<dbReference type="NCBIfam" id="TIGR01362">
    <property type="entry name" value="KDO8P_synth"/>
    <property type="match status" value="1"/>
</dbReference>
<protein>
    <recommendedName>
        <fullName evidence="3">3-deoxy-8-phosphooctulonate synthase</fullName>
        <ecNumber evidence="3">2.5.1.55</ecNumber>
    </recommendedName>
</protein>
<name>A0A6C0IVK0_9ZZZZ</name>
<evidence type="ECO:0000256" key="1">
    <source>
        <dbReference type="ARBA" id="ARBA00004496"/>
    </source>
</evidence>
<dbReference type="PANTHER" id="PTHR21057">
    <property type="entry name" value="PHOSPHO-2-DEHYDRO-3-DEOXYHEPTONATE ALDOLASE"/>
    <property type="match status" value="1"/>
</dbReference>
<dbReference type="AlphaFoldDB" id="A0A6C0IVK0"/>
<organism evidence="8">
    <name type="scientific">viral metagenome</name>
    <dbReference type="NCBI Taxonomy" id="1070528"/>
    <lineage>
        <taxon>unclassified sequences</taxon>
        <taxon>metagenomes</taxon>
        <taxon>organismal metagenomes</taxon>
    </lineage>
</organism>
<evidence type="ECO:0000256" key="6">
    <source>
        <dbReference type="ARBA" id="ARBA00049112"/>
    </source>
</evidence>
<comment type="catalytic activity">
    <reaction evidence="6">
        <text>D-arabinose 5-phosphate + phosphoenolpyruvate + H2O = 3-deoxy-alpha-D-manno-2-octulosonate-8-phosphate + phosphate</text>
        <dbReference type="Rhea" id="RHEA:14053"/>
        <dbReference type="ChEBI" id="CHEBI:15377"/>
        <dbReference type="ChEBI" id="CHEBI:43474"/>
        <dbReference type="ChEBI" id="CHEBI:57693"/>
        <dbReference type="ChEBI" id="CHEBI:58702"/>
        <dbReference type="ChEBI" id="CHEBI:85985"/>
        <dbReference type="EC" id="2.5.1.55"/>
    </reaction>
</comment>
<dbReference type="GO" id="GO:0005737">
    <property type="term" value="C:cytoplasm"/>
    <property type="evidence" value="ECO:0007669"/>
    <property type="project" value="UniProtKB-SubCell"/>
</dbReference>
<proteinExistence type="inferred from homology"/>
<dbReference type="GO" id="GO:0008676">
    <property type="term" value="F:3-deoxy-8-phosphooctulonate synthase activity"/>
    <property type="evidence" value="ECO:0007669"/>
    <property type="project" value="UniProtKB-EC"/>
</dbReference>
<comment type="subcellular location">
    <subcellularLocation>
        <location evidence="1">Cytoplasm</location>
    </subcellularLocation>
</comment>
<dbReference type="InterPro" id="IPR006218">
    <property type="entry name" value="DAHP1/KDSA"/>
</dbReference>
<accession>A0A6C0IVK0</accession>
<dbReference type="InterPro" id="IPR006269">
    <property type="entry name" value="KDO8P_synthase"/>
</dbReference>
<keyword evidence="4" id="KW-0963">Cytoplasm</keyword>
<evidence type="ECO:0000259" key="7">
    <source>
        <dbReference type="Pfam" id="PF00793"/>
    </source>
</evidence>
<dbReference type="NCBIfam" id="NF003543">
    <property type="entry name" value="PRK05198.1"/>
    <property type="match status" value="1"/>
</dbReference>
<dbReference type="Pfam" id="PF00793">
    <property type="entry name" value="DAHP_synth_1"/>
    <property type="match status" value="1"/>
</dbReference>
<evidence type="ECO:0000256" key="2">
    <source>
        <dbReference type="ARBA" id="ARBA00010499"/>
    </source>
</evidence>
<dbReference type="SUPFAM" id="SSF51569">
    <property type="entry name" value="Aldolase"/>
    <property type="match status" value="1"/>
</dbReference>